<accession>A0AAD3DWA8</accession>
<dbReference type="PANTHER" id="PTHR21392:SF0">
    <property type="entry name" value="TRNA-URIDINE AMINOCARBOXYPROPYLTRANSFERASE 2"/>
    <property type="match status" value="1"/>
</dbReference>
<feature type="compositionally biased region" description="Low complexity" evidence="1">
    <location>
        <begin position="157"/>
        <end position="171"/>
    </location>
</feature>
<organism evidence="2 3">
    <name type="scientific">Astrephomene gubernaculifera</name>
    <dbReference type="NCBI Taxonomy" id="47775"/>
    <lineage>
        <taxon>Eukaryota</taxon>
        <taxon>Viridiplantae</taxon>
        <taxon>Chlorophyta</taxon>
        <taxon>core chlorophytes</taxon>
        <taxon>Chlorophyceae</taxon>
        <taxon>CS clade</taxon>
        <taxon>Chlamydomonadales</taxon>
        <taxon>Astrephomenaceae</taxon>
        <taxon>Astrephomene</taxon>
    </lineage>
</organism>
<protein>
    <submittedName>
        <fullName evidence="2">Uncharacterized protein</fullName>
    </submittedName>
</protein>
<feature type="region of interest" description="Disordered" evidence="1">
    <location>
        <begin position="135"/>
        <end position="187"/>
    </location>
</feature>
<feature type="compositionally biased region" description="Polar residues" evidence="1">
    <location>
        <begin position="285"/>
        <end position="294"/>
    </location>
</feature>
<feature type="region of interest" description="Disordered" evidence="1">
    <location>
        <begin position="81"/>
        <end position="113"/>
    </location>
</feature>
<sequence length="448" mass="47285">ATTDALLAGASAGSYPLYVLFPGAAAQDLRELSEREAHTAALERAAARLRMPAPAANTATEAVVGSYVSAPRNRQQEQLPEYHHDQQPEFPEQQQQQQQDQRQCQEQQQHPMQQQQQLQQGPCCESAAGRELCQSPHEPQVARQQGNQQGTLAGTHASEAASAASTDAETSCSRQQGVPEHPHGSLDRHALRVCDQRSASIDQSVDSSSSGGGCSCTCSGGAGGSSSSCSCLTPPSYLLVVIDGTWRQAREMFRAVSHRCLLPSGPGVQVALGPADILPPAVLSSQPVTGSSQDGLPGWEGQVHDASPTTVTCTPASDASCKQHACSQRCPSTEVTAGDKTANDGKATAQPQPDGTSSPLSDPRVDERDDATTAAAPLDYDPNMPCLIRKEPVAGFVTTYEATARALGLLEQDAQLASELLAPLRLMTRLQAGFSPAVRSRMCSERPS</sequence>
<keyword evidence="3" id="KW-1185">Reference proteome</keyword>
<dbReference type="PANTHER" id="PTHR21392">
    <property type="entry name" value="TRNA-URIDINE AMINOCARBOXYPROPYLTRANSFERASE 2"/>
    <property type="match status" value="1"/>
</dbReference>
<evidence type="ECO:0000256" key="1">
    <source>
        <dbReference type="SAM" id="MobiDB-lite"/>
    </source>
</evidence>
<comment type="caution">
    <text evidence="2">The sequence shown here is derived from an EMBL/GenBank/DDBJ whole genome shotgun (WGS) entry which is preliminary data.</text>
</comment>
<proteinExistence type="predicted"/>
<gene>
    <name evidence="2" type="ORF">Agub_g9590</name>
</gene>
<dbReference type="InterPro" id="IPR039262">
    <property type="entry name" value="DTWD2/TAPT"/>
</dbReference>
<dbReference type="EMBL" id="BMAR01000020">
    <property type="protein sequence ID" value="GFR47813.1"/>
    <property type="molecule type" value="Genomic_DNA"/>
</dbReference>
<feature type="compositionally biased region" description="Polar residues" evidence="1">
    <location>
        <begin position="142"/>
        <end position="152"/>
    </location>
</feature>
<dbReference type="Proteomes" id="UP001054857">
    <property type="component" value="Unassembled WGS sequence"/>
</dbReference>
<feature type="compositionally biased region" description="Polar residues" evidence="1">
    <location>
        <begin position="349"/>
        <end position="360"/>
    </location>
</feature>
<evidence type="ECO:0000313" key="3">
    <source>
        <dbReference type="Proteomes" id="UP001054857"/>
    </source>
</evidence>
<feature type="region of interest" description="Disordered" evidence="1">
    <location>
        <begin position="285"/>
        <end position="314"/>
    </location>
</feature>
<name>A0AAD3DWA8_9CHLO</name>
<feature type="non-terminal residue" evidence="2">
    <location>
        <position position="448"/>
    </location>
</feature>
<feature type="region of interest" description="Disordered" evidence="1">
    <location>
        <begin position="334"/>
        <end position="379"/>
    </location>
</feature>
<feature type="compositionally biased region" description="Low complexity" evidence="1">
    <location>
        <begin position="88"/>
        <end position="113"/>
    </location>
</feature>
<reference evidence="2 3" key="1">
    <citation type="journal article" date="2021" name="Sci. Rep.">
        <title>Genome sequencing of the multicellular alga Astrephomene provides insights into convergent evolution of germ-soma differentiation.</title>
        <authorList>
            <person name="Yamashita S."/>
            <person name="Yamamoto K."/>
            <person name="Matsuzaki R."/>
            <person name="Suzuki S."/>
            <person name="Yamaguchi H."/>
            <person name="Hirooka S."/>
            <person name="Minakuchi Y."/>
            <person name="Miyagishima S."/>
            <person name="Kawachi M."/>
            <person name="Toyoda A."/>
            <person name="Nozaki H."/>
        </authorList>
    </citation>
    <scope>NUCLEOTIDE SEQUENCE [LARGE SCALE GENOMIC DNA]</scope>
    <source>
        <strain evidence="2 3">NIES-4017</strain>
    </source>
</reference>
<dbReference type="AlphaFoldDB" id="A0AAD3DWA8"/>
<evidence type="ECO:0000313" key="2">
    <source>
        <dbReference type="EMBL" id="GFR47813.1"/>
    </source>
</evidence>